<keyword evidence="2" id="KW-1185">Reference proteome</keyword>
<evidence type="ECO:0000313" key="2">
    <source>
        <dbReference type="Proteomes" id="UP000440578"/>
    </source>
</evidence>
<dbReference type="Pfam" id="PF16984">
    <property type="entry name" value="Grp7_allergen"/>
    <property type="match status" value="1"/>
</dbReference>
<comment type="caution">
    <text evidence="1">The sequence shown here is derived from an EMBL/GenBank/DDBJ whole genome shotgun (WGS) entry which is preliminary data.</text>
</comment>
<organism evidence="1 2">
    <name type="scientific">Amphibalanus amphitrite</name>
    <name type="common">Striped barnacle</name>
    <name type="synonym">Balanus amphitrite</name>
    <dbReference type="NCBI Taxonomy" id="1232801"/>
    <lineage>
        <taxon>Eukaryota</taxon>
        <taxon>Metazoa</taxon>
        <taxon>Ecdysozoa</taxon>
        <taxon>Arthropoda</taxon>
        <taxon>Crustacea</taxon>
        <taxon>Multicrustacea</taxon>
        <taxon>Cirripedia</taxon>
        <taxon>Thoracica</taxon>
        <taxon>Thoracicalcarea</taxon>
        <taxon>Balanomorpha</taxon>
        <taxon>Balanoidea</taxon>
        <taxon>Balanidae</taxon>
        <taxon>Amphibalaninae</taxon>
        <taxon>Amphibalanus</taxon>
    </lineage>
</organism>
<evidence type="ECO:0000313" key="1">
    <source>
        <dbReference type="EMBL" id="KAF0312068.1"/>
    </source>
</evidence>
<dbReference type="InterPro" id="IPR038602">
    <property type="entry name" value="Mite_allergen_7_sf"/>
</dbReference>
<dbReference type="Pfam" id="PF06585">
    <property type="entry name" value="JHBP"/>
    <property type="match status" value="1"/>
</dbReference>
<dbReference type="Gene3D" id="3.15.10.30">
    <property type="entry name" value="Haemolymph juvenile hormone binding protein"/>
    <property type="match status" value="1"/>
</dbReference>
<dbReference type="Proteomes" id="UP000440578">
    <property type="component" value="Unassembled WGS sequence"/>
</dbReference>
<dbReference type="EMBL" id="VIIS01000193">
    <property type="protein sequence ID" value="KAF0312068.1"/>
    <property type="molecule type" value="Genomic_DNA"/>
</dbReference>
<dbReference type="Gene3D" id="3.15.10.50">
    <property type="match status" value="1"/>
</dbReference>
<gene>
    <name evidence="1" type="ORF">FJT64_017164</name>
</gene>
<dbReference type="InterPro" id="IPR020234">
    <property type="entry name" value="Mite_allergen_group-7"/>
</dbReference>
<sequence>MHILCLHISFAAARSSSDAAVSGPIDDLLIALLEQLRSLLPEPLPLGDLAIDVDSPSTIIHANITDAVLHNLSTFIIDNVHVNMFTLKAAVALSLPTLSLDCNYYIDSRSVLAELFPLYGGGPCSVALGNLAAAVDADLKHNRSDGSDHYQIEALDFNLHFDTLDIQIHNLFDNDELATVIDEFADDFGPLLVDILVNDTRRDLLPTIIDELNDLLWNASLPLAETPAVKHFQRWTRTAPSTKLVKLTSSANANSFFDNIIPNLQTFIVANSLDPMPLPEMDAEVLGNTGVKLYNGFVNGLSSVHRTADAHLVYDEVEWLSVDGGLGFDELVAGYSLKIEVFGIGPHVSAEIHLTGTKAEFQAQISSQDLAIELGKLRVSDIGSIRVIIHGLSLFGWLIDPIIDLIINLFRGPIADAISDAMFSAVNDMLSEIDLLAMLENL</sequence>
<name>A0A6A4XA96_AMPAM</name>
<accession>A0A6A4XA96</accession>
<dbReference type="OrthoDB" id="6380971at2759"/>
<dbReference type="SMART" id="SM00700">
    <property type="entry name" value="JHBP"/>
    <property type="match status" value="1"/>
</dbReference>
<dbReference type="PANTHER" id="PTHR11008">
    <property type="entry name" value="PROTEIN TAKEOUT-LIKE PROTEIN"/>
    <property type="match status" value="1"/>
</dbReference>
<proteinExistence type="predicted"/>
<dbReference type="AlphaFoldDB" id="A0A6A4XA96"/>
<dbReference type="InterPro" id="IPR038606">
    <property type="entry name" value="To_sf"/>
</dbReference>
<protein>
    <submittedName>
        <fullName evidence="1">Uncharacterized protein</fullName>
    </submittedName>
</protein>
<dbReference type="InterPro" id="IPR010562">
    <property type="entry name" value="Haemolymph_juvenile_hormone-bd"/>
</dbReference>
<reference evidence="1 2" key="1">
    <citation type="submission" date="2019-07" db="EMBL/GenBank/DDBJ databases">
        <title>Draft genome assembly of a fouling barnacle, Amphibalanus amphitrite (Darwin, 1854): The first reference genome for Thecostraca.</title>
        <authorList>
            <person name="Kim W."/>
        </authorList>
    </citation>
    <scope>NUCLEOTIDE SEQUENCE [LARGE SCALE GENOMIC DNA]</scope>
    <source>
        <strain evidence="1">SNU_AA5</strain>
        <tissue evidence="1">Soma without cirri and trophi</tissue>
    </source>
</reference>
<dbReference type="PANTHER" id="PTHR11008:SF9">
    <property type="entry name" value="PROTEIN TAKEOUT-LIKE PROTEIN"/>
    <property type="match status" value="1"/>
</dbReference>